<name>A0ABD2AYW8_VESMC</name>
<protein>
    <submittedName>
        <fullName evidence="1">Uncharacterized protein</fullName>
    </submittedName>
</protein>
<dbReference type="EMBL" id="JAYRBN010000110">
    <property type="protein sequence ID" value="KAL2725806.1"/>
    <property type="molecule type" value="Genomic_DNA"/>
</dbReference>
<comment type="caution">
    <text evidence="1">The sequence shown here is derived from an EMBL/GenBank/DDBJ whole genome shotgun (WGS) entry which is preliminary data.</text>
</comment>
<dbReference type="Proteomes" id="UP001607303">
    <property type="component" value="Unassembled WGS sequence"/>
</dbReference>
<keyword evidence="2" id="KW-1185">Reference proteome</keyword>
<evidence type="ECO:0000313" key="1">
    <source>
        <dbReference type="EMBL" id="KAL2725806.1"/>
    </source>
</evidence>
<evidence type="ECO:0000313" key="2">
    <source>
        <dbReference type="Proteomes" id="UP001607303"/>
    </source>
</evidence>
<proteinExistence type="predicted"/>
<accession>A0ABD2AYW8</accession>
<dbReference type="AlphaFoldDB" id="A0ABD2AYW8"/>
<organism evidence="1 2">
    <name type="scientific">Vespula maculifrons</name>
    <name type="common">Eastern yellow jacket</name>
    <name type="synonym">Wasp</name>
    <dbReference type="NCBI Taxonomy" id="7453"/>
    <lineage>
        <taxon>Eukaryota</taxon>
        <taxon>Metazoa</taxon>
        <taxon>Ecdysozoa</taxon>
        <taxon>Arthropoda</taxon>
        <taxon>Hexapoda</taxon>
        <taxon>Insecta</taxon>
        <taxon>Pterygota</taxon>
        <taxon>Neoptera</taxon>
        <taxon>Endopterygota</taxon>
        <taxon>Hymenoptera</taxon>
        <taxon>Apocrita</taxon>
        <taxon>Aculeata</taxon>
        <taxon>Vespoidea</taxon>
        <taxon>Vespidae</taxon>
        <taxon>Vespinae</taxon>
        <taxon>Vespula</taxon>
    </lineage>
</organism>
<gene>
    <name evidence="1" type="ORF">V1477_018244</name>
</gene>
<reference evidence="1 2" key="1">
    <citation type="journal article" date="2024" name="Ann. Entomol. Soc. Am.">
        <title>Genomic analyses of the southern and eastern yellowjacket wasps (Hymenoptera: Vespidae) reveal evolutionary signatures of social life.</title>
        <authorList>
            <person name="Catto M.A."/>
            <person name="Caine P.B."/>
            <person name="Orr S.E."/>
            <person name="Hunt B.G."/>
            <person name="Goodisman M.A.D."/>
        </authorList>
    </citation>
    <scope>NUCLEOTIDE SEQUENCE [LARGE SCALE GENOMIC DNA]</scope>
    <source>
        <strain evidence="1">232</strain>
        <tissue evidence="1">Head and thorax</tissue>
    </source>
</reference>
<sequence length="99" mass="11009">MRRMRRMRRMKRMKRRCWFGEGDGWGRGDEEGRGRGRGYLLGVRAGLRQQSALPETAERCVLARRMVYGTEAYGVAVSGGGQLRISELLAAKADCGSAG</sequence>